<gene>
    <name evidence="2" type="ORF">EDD33_2094</name>
</gene>
<proteinExistence type="predicted"/>
<dbReference type="AlphaFoldDB" id="A0A3N2CUY9"/>
<dbReference type="Proteomes" id="UP000281738">
    <property type="component" value="Unassembled WGS sequence"/>
</dbReference>
<accession>A0A3N2CUY9</accession>
<sequence length="202" mass="20470">MGDHFDVDDAGLANVQNAIDLQAQELGSIGSFVDGNCSHLDAFSGFLSLFAGSYGEALATMRQSLDDSVEAATARAQAMAATRGDYSTVDSRVHGSLHTLGAQVGPATQDLGGGDTPTMPAPYGATSSGVSGVFGTGLLDGDGIPLPRDPSTGLPGIPDNGSPLSPLDVVDQGLNVVESGNDLGEAQDTRDDIGDFLEENAS</sequence>
<evidence type="ECO:0000313" key="3">
    <source>
        <dbReference type="Proteomes" id="UP000281738"/>
    </source>
</evidence>
<name>A0A3N2CUY9_9ACTN</name>
<evidence type="ECO:0000256" key="1">
    <source>
        <dbReference type="SAM" id="MobiDB-lite"/>
    </source>
</evidence>
<protein>
    <submittedName>
        <fullName evidence="2">Uncharacterized protein</fullName>
    </submittedName>
</protein>
<feature type="region of interest" description="Disordered" evidence="1">
    <location>
        <begin position="179"/>
        <end position="202"/>
    </location>
</feature>
<dbReference type="EMBL" id="RKHO01000001">
    <property type="protein sequence ID" value="ROR91228.1"/>
    <property type="molecule type" value="Genomic_DNA"/>
</dbReference>
<evidence type="ECO:0000313" key="2">
    <source>
        <dbReference type="EMBL" id="ROR91228.1"/>
    </source>
</evidence>
<organism evidence="2 3">
    <name type="scientific">Nocardioides aurantiacus</name>
    <dbReference type="NCBI Taxonomy" id="86796"/>
    <lineage>
        <taxon>Bacteria</taxon>
        <taxon>Bacillati</taxon>
        <taxon>Actinomycetota</taxon>
        <taxon>Actinomycetes</taxon>
        <taxon>Propionibacteriales</taxon>
        <taxon>Nocardioidaceae</taxon>
        <taxon>Nocardioides</taxon>
    </lineage>
</organism>
<keyword evidence="3" id="KW-1185">Reference proteome</keyword>
<reference evidence="2 3" key="1">
    <citation type="submission" date="2018-11" db="EMBL/GenBank/DDBJ databases">
        <title>Sequencing the genomes of 1000 actinobacteria strains.</title>
        <authorList>
            <person name="Klenk H.-P."/>
        </authorList>
    </citation>
    <scope>NUCLEOTIDE SEQUENCE [LARGE SCALE GENOMIC DNA]</scope>
    <source>
        <strain evidence="2 3">DSM 12652</strain>
    </source>
</reference>
<comment type="caution">
    <text evidence="2">The sequence shown here is derived from an EMBL/GenBank/DDBJ whole genome shotgun (WGS) entry which is preliminary data.</text>
</comment>